<dbReference type="EMBL" id="MLFT02000007">
    <property type="protein sequence ID" value="PHT42314.1"/>
    <property type="molecule type" value="Genomic_DNA"/>
</dbReference>
<evidence type="ECO:0000256" key="1">
    <source>
        <dbReference type="SAM" id="MobiDB-lite"/>
    </source>
</evidence>
<dbReference type="AlphaFoldDB" id="A0A2G2WAP8"/>
<gene>
    <name evidence="2" type="ORF">CQW23_16339</name>
</gene>
<name>A0A2G2WAP8_CAPBA</name>
<evidence type="ECO:0000313" key="3">
    <source>
        <dbReference type="Proteomes" id="UP000224567"/>
    </source>
</evidence>
<proteinExistence type="predicted"/>
<feature type="compositionally biased region" description="Basic and acidic residues" evidence="1">
    <location>
        <begin position="115"/>
        <end position="129"/>
    </location>
</feature>
<protein>
    <submittedName>
        <fullName evidence="2">Uncharacterized protein</fullName>
    </submittedName>
</protein>
<reference evidence="3" key="2">
    <citation type="journal article" date="2017" name="J. Anim. Genet.">
        <title>Multiple reference genome sequences of hot pepper reveal the massive evolution of plant disease resistance genes by retroduplication.</title>
        <authorList>
            <person name="Kim S."/>
            <person name="Park J."/>
            <person name="Yeom S.-I."/>
            <person name="Kim Y.-M."/>
            <person name="Seo E."/>
            <person name="Kim K.-T."/>
            <person name="Kim M.-S."/>
            <person name="Lee J.M."/>
            <person name="Cheong K."/>
            <person name="Shin H.-S."/>
            <person name="Kim S.-B."/>
            <person name="Han K."/>
            <person name="Lee J."/>
            <person name="Park M."/>
            <person name="Lee H.-A."/>
            <person name="Lee H.-Y."/>
            <person name="Lee Y."/>
            <person name="Oh S."/>
            <person name="Lee J.H."/>
            <person name="Choi E."/>
            <person name="Choi E."/>
            <person name="Lee S.E."/>
            <person name="Jeon J."/>
            <person name="Kim H."/>
            <person name="Choi G."/>
            <person name="Song H."/>
            <person name="Lee J."/>
            <person name="Lee S.-C."/>
            <person name="Kwon J.-K."/>
            <person name="Lee H.-Y."/>
            <person name="Koo N."/>
            <person name="Hong Y."/>
            <person name="Kim R.W."/>
            <person name="Kang W.-H."/>
            <person name="Huh J.H."/>
            <person name="Kang B.-C."/>
            <person name="Yang T.-J."/>
            <person name="Lee Y.-H."/>
            <person name="Bennetzen J.L."/>
            <person name="Choi D."/>
        </authorList>
    </citation>
    <scope>NUCLEOTIDE SEQUENCE [LARGE SCALE GENOMIC DNA]</scope>
    <source>
        <strain evidence="3">cv. PBC81</strain>
    </source>
</reference>
<sequence length="129" mass="13995">MIISTSAGEQAITSEIPNELIRAIPLDPKEFNVVGMIRKKVLDDGKKEFTVRLPSVLPEVDLEVGPSLIGSSKLPANADTGQLPPQAAHEKVSPFVDQPLKLLGKDPIMTSIKRTKNEKNDKIGQNDGE</sequence>
<comment type="caution">
    <text evidence="2">The sequence shown here is derived from an EMBL/GenBank/DDBJ whole genome shotgun (WGS) entry which is preliminary data.</text>
</comment>
<accession>A0A2G2WAP8</accession>
<dbReference type="Proteomes" id="UP000224567">
    <property type="component" value="Unassembled WGS sequence"/>
</dbReference>
<organism evidence="2 3">
    <name type="scientific">Capsicum baccatum</name>
    <name type="common">Peruvian pepper</name>
    <dbReference type="NCBI Taxonomy" id="33114"/>
    <lineage>
        <taxon>Eukaryota</taxon>
        <taxon>Viridiplantae</taxon>
        <taxon>Streptophyta</taxon>
        <taxon>Embryophyta</taxon>
        <taxon>Tracheophyta</taxon>
        <taxon>Spermatophyta</taxon>
        <taxon>Magnoliopsida</taxon>
        <taxon>eudicotyledons</taxon>
        <taxon>Gunneridae</taxon>
        <taxon>Pentapetalae</taxon>
        <taxon>asterids</taxon>
        <taxon>lamiids</taxon>
        <taxon>Solanales</taxon>
        <taxon>Solanaceae</taxon>
        <taxon>Solanoideae</taxon>
        <taxon>Capsiceae</taxon>
        <taxon>Capsicum</taxon>
    </lineage>
</organism>
<reference evidence="2 3" key="1">
    <citation type="journal article" date="2017" name="Genome Biol.">
        <title>New reference genome sequences of hot pepper reveal the massive evolution of plant disease-resistance genes by retroduplication.</title>
        <authorList>
            <person name="Kim S."/>
            <person name="Park J."/>
            <person name="Yeom S.I."/>
            <person name="Kim Y.M."/>
            <person name="Seo E."/>
            <person name="Kim K.T."/>
            <person name="Kim M.S."/>
            <person name="Lee J.M."/>
            <person name="Cheong K."/>
            <person name="Shin H.S."/>
            <person name="Kim S.B."/>
            <person name="Han K."/>
            <person name="Lee J."/>
            <person name="Park M."/>
            <person name="Lee H.A."/>
            <person name="Lee H.Y."/>
            <person name="Lee Y."/>
            <person name="Oh S."/>
            <person name="Lee J.H."/>
            <person name="Choi E."/>
            <person name="Choi E."/>
            <person name="Lee S.E."/>
            <person name="Jeon J."/>
            <person name="Kim H."/>
            <person name="Choi G."/>
            <person name="Song H."/>
            <person name="Lee J."/>
            <person name="Lee S.C."/>
            <person name="Kwon J.K."/>
            <person name="Lee H.Y."/>
            <person name="Koo N."/>
            <person name="Hong Y."/>
            <person name="Kim R.W."/>
            <person name="Kang W.H."/>
            <person name="Huh J.H."/>
            <person name="Kang B.C."/>
            <person name="Yang T.J."/>
            <person name="Lee Y.H."/>
            <person name="Bennetzen J.L."/>
            <person name="Choi D."/>
        </authorList>
    </citation>
    <scope>NUCLEOTIDE SEQUENCE [LARGE SCALE GENOMIC DNA]</scope>
    <source>
        <strain evidence="3">cv. PBC81</strain>
    </source>
</reference>
<evidence type="ECO:0000313" key="2">
    <source>
        <dbReference type="EMBL" id="PHT42314.1"/>
    </source>
</evidence>
<feature type="region of interest" description="Disordered" evidence="1">
    <location>
        <begin position="107"/>
        <end position="129"/>
    </location>
</feature>
<keyword evidence="3" id="KW-1185">Reference proteome</keyword>